<feature type="compositionally biased region" description="Basic and acidic residues" evidence="1">
    <location>
        <begin position="54"/>
        <end position="66"/>
    </location>
</feature>
<evidence type="ECO:0000313" key="3">
    <source>
        <dbReference type="EMBL" id="PKU38548.1"/>
    </source>
</evidence>
<dbReference type="OrthoDB" id="9374162at2759"/>
<dbReference type="PANTHER" id="PTHR46298">
    <property type="entry name" value="ANDROGLOBIN"/>
    <property type="match status" value="1"/>
</dbReference>
<dbReference type="InterPro" id="IPR053033">
    <property type="entry name" value="Androglobin-like"/>
</dbReference>
<dbReference type="Proteomes" id="UP000233556">
    <property type="component" value="Unassembled WGS sequence"/>
</dbReference>
<reference evidence="4" key="2">
    <citation type="submission" date="2017-12" db="EMBL/GenBank/DDBJ databases">
        <title>Genome sequence of the Bar-tailed Godwit (Limosa lapponica baueri).</title>
        <authorList>
            <person name="Lima N.C.B."/>
            <person name="Parody-Merino A.M."/>
            <person name="Battley P.F."/>
            <person name="Fidler A.E."/>
            <person name="Prosdocimi F."/>
        </authorList>
    </citation>
    <scope>NUCLEOTIDE SEQUENCE [LARGE SCALE GENOMIC DNA]</scope>
</reference>
<dbReference type="AlphaFoldDB" id="A0A2I0TXK5"/>
<dbReference type="EMBL" id="KZ506714">
    <property type="protein sequence ID" value="PKU38548.1"/>
    <property type="molecule type" value="Genomic_DNA"/>
</dbReference>
<evidence type="ECO:0000313" key="4">
    <source>
        <dbReference type="Proteomes" id="UP000233556"/>
    </source>
</evidence>
<proteinExistence type="predicted"/>
<organism evidence="3 4">
    <name type="scientific">Limosa lapponica baueri</name>
    <dbReference type="NCBI Taxonomy" id="1758121"/>
    <lineage>
        <taxon>Eukaryota</taxon>
        <taxon>Metazoa</taxon>
        <taxon>Chordata</taxon>
        <taxon>Craniata</taxon>
        <taxon>Vertebrata</taxon>
        <taxon>Euteleostomi</taxon>
        <taxon>Archelosauria</taxon>
        <taxon>Archosauria</taxon>
        <taxon>Dinosauria</taxon>
        <taxon>Saurischia</taxon>
        <taxon>Theropoda</taxon>
        <taxon>Coelurosauria</taxon>
        <taxon>Aves</taxon>
        <taxon>Neognathae</taxon>
        <taxon>Neoaves</taxon>
        <taxon>Charadriiformes</taxon>
        <taxon>Scolopacidae</taxon>
        <taxon>Limosa</taxon>
    </lineage>
</organism>
<dbReference type="Pfam" id="PF22070">
    <property type="entry name" value="Androglobin_V"/>
    <property type="match status" value="1"/>
</dbReference>
<feature type="region of interest" description="Disordered" evidence="1">
    <location>
        <begin position="27"/>
        <end position="87"/>
    </location>
</feature>
<dbReference type="InterPro" id="IPR054095">
    <property type="entry name" value="Androglobin_V"/>
</dbReference>
<sequence>MVKFFFFYGPSLTEKYIISSLLEGEASKSQIIQSSTKKESETRGSKKKGVSSSKDTKASFKPERVQEGPPILEDESSLLENFQNNGGSPQQSHKYVIQALVLYNSWPLTESQSLFVQALKEMEKNEIKGQKSASIPKPTKKSKDKASEKTEKEKSNKERGSLISLAYRPESQQAASNKPYWTLRLVSEQREADILEAFQERMRFINKYAVRDSEEPIAGSETASLTSSSVEGVKTEPVKNEPELKQGM</sequence>
<feature type="region of interest" description="Disordered" evidence="1">
    <location>
        <begin position="215"/>
        <end position="248"/>
    </location>
</feature>
<feature type="region of interest" description="Disordered" evidence="1">
    <location>
        <begin position="126"/>
        <end position="178"/>
    </location>
</feature>
<feature type="compositionally biased region" description="Polar residues" evidence="1">
    <location>
        <begin position="78"/>
        <end position="87"/>
    </location>
</feature>
<keyword evidence="4" id="KW-1185">Reference proteome</keyword>
<reference evidence="4" key="1">
    <citation type="submission" date="2017-11" db="EMBL/GenBank/DDBJ databases">
        <authorList>
            <person name="Lima N.C."/>
            <person name="Parody-Merino A.M."/>
            <person name="Battley P.F."/>
            <person name="Fidler A.E."/>
            <person name="Prosdocimi F."/>
        </authorList>
    </citation>
    <scope>NUCLEOTIDE SEQUENCE [LARGE SCALE GENOMIC DNA]</scope>
</reference>
<accession>A0A2I0TXK5</accession>
<feature type="compositionally biased region" description="Basic and acidic residues" evidence="1">
    <location>
        <begin position="144"/>
        <end position="160"/>
    </location>
</feature>
<feature type="domain" description="Androglobin" evidence="2">
    <location>
        <begin position="32"/>
        <end position="128"/>
    </location>
</feature>
<evidence type="ECO:0000259" key="2">
    <source>
        <dbReference type="Pfam" id="PF22070"/>
    </source>
</evidence>
<name>A0A2I0TXK5_LIMLA</name>
<feature type="compositionally biased region" description="Basic and acidic residues" evidence="1">
    <location>
        <begin position="233"/>
        <end position="248"/>
    </location>
</feature>
<gene>
    <name evidence="3" type="ORF">llap_11148</name>
</gene>
<protein>
    <submittedName>
        <fullName evidence="3">Androglobin</fullName>
    </submittedName>
</protein>
<feature type="compositionally biased region" description="Polar residues" evidence="1">
    <location>
        <begin position="221"/>
        <end position="230"/>
    </location>
</feature>
<evidence type="ECO:0000256" key="1">
    <source>
        <dbReference type="SAM" id="MobiDB-lite"/>
    </source>
</evidence>
<dbReference type="PANTHER" id="PTHR46298:SF1">
    <property type="entry name" value="ANDROGLOBIN"/>
    <property type="match status" value="1"/>
</dbReference>